<sequence length="164" mass="17709">MKLSFILISTLALIGNISGAPQIALPQTQQLIADDLRTLLSPLLSQLNGQIITLDLLVVSGPAELSSQISPLVPQLSKLRTDLTLLPNYIDNLDEFNQAANRAMVDTGNVNTSITGILDNVTNLFKKDPTTGESPIGAMVNNYSTQVKETMSKIRAVLVNFISF</sequence>
<evidence type="ECO:0000256" key="1">
    <source>
        <dbReference type="SAM" id="SignalP"/>
    </source>
</evidence>
<feature type="signal peptide" evidence="1">
    <location>
        <begin position="1"/>
        <end position="19"/>
    </location>
</feature>
<evidence type="ECO:0000313" key="3">
    <source>
        <dbReference type="Proteomes" id="UP000198287"/>
    </source>
</evidence>
<name>A0A226DWF6_FOLCA</name>
<reference evidence="2 3" key="1">
    <citation type="submission" date="2015-12" db="EMBL/GenBank/DDBJ databases">
        <title>The genome of Folsomia candida.</title>
        <authorList>
            <person name="Faddeeva A."/>
            <person name="Derks M.F."/>
            <person name="Anvar Y."/>
            <person name="Smit S."/>
            <person name="Van Straalen N."/>
            <person name="Roelofs D."/>
        </authorList>
    </citation>
    <scope>NUCLEOTIDE SEQUENCE [LARGE SCALE GENOMIC DNA]</scope>
    <source>
        <strain evidence="2 3">VU population</strain>
        <tissue evidence="2">Whole body</tissue>
    </source>
</reference>
<feature type="chain" id="PRO_5012623937" evidence="1">
    <location>
        <begin position="20"/>
        <end position="164"/>
    </location>
</feature>
<dbReference type="EMBL" id="LNIX01000010">
    <property type="protein sequence ID" value="OXA49583.1"/>
    <property type="molecule type" value="Genomic_DNA"/>
</dbReference>
<protein>
    <submittedName>
        <fullName evidence="2">Uncharacterized protein</fullName>
    </submittedName>
</protein>
<keyword evidence="3" id="KW-1185">Reference proteome</keyword>
<proteinExistence type="predicted"/>
<comment type="caution">
    <text evidence="2">The sequence shown here is derived from an EMBL/GenBank/DDBJ whole genome shotgun (WGS) entry which is preliminary data.</text>
</comment>
<organism evidence="2 3">
    <name type="scientific">Folsomia candida</name>
    <name type="common">Springtail</name>
    <dbReference type="NCBI Taxonomy" id="158441"/>
    <lineage>
        <taxon>Eukaryota</taxon>
        <taxon>Metazoa</taxon>
        <taxon>Ecdysozoa</taxon>
        <taxon>Arthropoda</taxon>
        <taxon>Hexapoda</taxon>
        <taxon>Collembola</taxon>
        <taxon>Entomobryomorpha</taxon>
        <taxon>Isotomoidea</taxon>
        <taxon>Isotomidae</taxon>
        <taxon>Proisotominae</taxon>
        <taxon>Folsomia</taxon>
    </lineage>
</organism>
<keyword evidence="1" id="KW-0732">Signal</keyword>
<accession>A0A226DWF6</accession>
<dbReference type="AlphaFoldDB" id="A0A226DWF6"/>
<dbReference type="Proteomes" id="UP000198287">
    <property type="component" value="Unassembled WGS sequence"/>
</dbReference>
<gene>
    <name evidence="2" type="ORF">Fcan01_15666</name>
</gene>
<evidence type="ECO:0000313" key="2">
    <source>
        <dbReference type="EMBL" id="OXA49583.1"/>
    </source>
</evidence>